<keyword evidence="2" id="KW-1185">Reference proteome</keyword>
<protein>
    <submittedName>
        <fullName evidence="1">Uncharacterized protein</fullName>
    </submittedName>
</protein>
<accession>A0ACB8QXM4</accession>
<reference evidence="1" key="1">
    <citation type="submission" date="2021-02" db="EMBL/GenBank/DDBJ databases">
        <authorList>
            <consortium name="DOE Joint Genome Institute"/>
            <person name="Ahrendt S."/>
            <person name="Looney B.P."/>
            <person name="Miyauchi S."/>
            <person name="Morin E."/>
            <person name="Drula E."/>
            <person name="Courty P.E."/>
            <person name="Chicoki N."/>
            <person name="Fauchery L."/>
            <person name="Kohler A."/>
            <person name="Kuo A."/>
            <person name="Labutti K."/>
            <person name="Pangilinan J."/>
            <person name="Lipzen A."/>
            <person name="Riley R."/>
            <person name="Andreopoulos W."/>
            <person name="He G."/>
            <person name="Johnson J."/>
            <person name="Barry K.W."/>
            <person name="Grigoriev I.V."/>
            <person name="Nagy L."/>
            <person name="Hibbett D."/>
            <person name="Henrissat B."/>
            <person name="Matheny P.B."/>
            <person name="Labbe J."/>
            <person name="Martin F."/>
        </authorList>
    </citation>
    <scope>NUCLEOTIDE SEQUENCE</scope>
    <source>
        <strain evidence="1">EC-137</strain>
    </source>
</reference>
<proteinExistence type="predicted"/>
<gene>
    <name evidence="1" type="ORF">K488DRAFT_67703</name>
</gene>
<comment type="caution">
    <text evidence="1">The sequence shown here is derived from an EMBL/GenBank/DDBJ whole genome shotgun (WGS) entry which is preliminary data.</text>
</comment>
<dbReference type="EMBL" id="MU273472">
    <property type="protein sequence ID" value="KAI0036380.1"/>
    <property type="molecule type" value="Genomic_DNA"/>
</dbReference>
<reference evidence="1" key="2">
    <citation type="journal article" date="2022" name="New Phytol.">
        <title>Evolutionary transition to the ectomycorrhizal habit in the genomes of a hyperdiverse lineage of mushroom-forming fungi.</title>
        <authorList>
            <person name="Looney B."/>
            <person name="Miyauchi S."/>
            <person name="Morin E."/>
            <person name="Drula E."/>
            <person name="Courty P.E."/>
            <person name="Kohler A."/>
            <person name="Kuo A."/>
            <person name="LaButti K."/>
            <person name="Pangilinan J."/>
            <person name="Lipzen A."/>
            <person name="Riley R."/>
            <person name="Andreopoulos W."/>
            <person name="He G."/>
            <person name="Johnson J."/>
            <person name="Nolan M."/>
            <person name="Tritt A."/>
            <person name="Barry K.W."/>
            <person name="Grigoriev I.V."/>
            <person name="Nagy L.G."/>
            <person name="Hibbett D."/>
            <person name="Henrissat B."/>
            <person name="Matheny P.B."/>
            <person name="Labbe J."/>
            <person name="Martin F.M."/>
        </authorList>
    </citation>
    <scope>NUCLEOTIDE SEQUENCE</scope>
    <source>
        <strain evidence="1">EC-137</strain>
    </source>
</reference>
<dbReference type="Proteomes" id="UP000814128">
    <property type="component" value="Unassembled WGS sequence"/>
</dbReference>
<organism evidence="1 2">
    <name type="scientific">Vararia minispora EC-137</name>
    <dbReference type="NCBI Taxonomy" id="1314806"/>
    <lineage>
        <taxon>Eukaryota</taxon>
        <taxon>Fungi</taxon>
        <taxon>Dikarya</taxon>
        <taxon>Basidiomycota</taxon>
        <taxon>Agaricomycotina</taxon>
        <taxon>Agaricomycetes</taxon>
        <taxon>Russulales</taxon>
        <taxon>Lachnocladiaceae</taxon>
        <taxon>Vararia</taxon>
    </lineage>
</organism>
<evidence type="ECO:0000313" key="2">
    <source>
        <dbReference type="Proteomes" id="UP000814128"/>
    </source>
</evidence>
<name>A0ACB8QXM4_9AGAM</name>
<sequence length="178" mass="19335">MTGLRCVVSGRSCGVPNTSPLAGQIEGALECFAAVFTVHHICAQSRDYTPSAPAQVAAQAETVSQQPGEKLERKYESGMTSIKRASLNLDNITSAKFRPTRGTDDLRMRQTGLHPPYIGVWYGDSVIPASGSQTSQQFVSIIVSYAHIVLLLLLRSRRVTLSGPSIGHEQTALLHTRW</sequence>
<evidence type="ECO:0000313" key="1">
    <source>
        <dbReference type="EMBL" id="KAI0036380.1"/>
    </source>
</evidence>